<organism evidence="10 11">
    <name type="scientific">Ficus carica</name>
    <name type="common">Common fig</name>
    <dbReference type="NCBI Taxonomy" id="3494"/>
    <lineage>
        <taxon>Eukaryota</taxon>
        <taxon>Viridiplantae</taxon>
        <taxon>Streptophyta</taxon>
        <taxon>Embryophyta</taxon>
        <taxon>Tracheophyta</taxon>
        <taxon>Spermatophyta</taxon>
        <taxon>Magnoliopsida</taxon>
        <taxon>eudicotyledons</taxon>
        <taxon>Gunneridae</taxon>
        <taxon>Pentapetalae</taxon>
        <taxon>rosids</taxon>
        <taxon>fabids</taxon>
        <taxon>Rosales</taxon>
        <taxon>Moraceae</taxon>
        <taxon>Ficeae</taxon>
        <taxon>Ficus</taxon>
    </lineage>
</organism>
<reference evidence="10" key="1">
    <citation type="submission" date="2023-07" db="EMBL/GenBank/DDBJ databases">
        <title>draft genome sequence of fig (Ficus carica).</title>
        <authorList>
            <person name="Takahashi T."/>
            <person name="Nishimura K."/>
        </authorList>
    </citation>
    <scope>NUCLEOTIDE SEQUENCE</scope>
</reference>
<comment type="similarity">
    <text evidence="2 9">Belongs to the cytochrome P450 family.</text>
</comment>
<keyword evidence="11" id="KW-1185">Reference proteome</keyword>
<dbReference type="SUPFAM" id="SSF48264">
    <property type="entry name" value="Cytochrome P450"/>
    <property type="match status" value="1"/>
</dbReference>
<dbReference type="GO" id="GO:0004497">
    <property type="term" value="F:monooxygenase activity"/>
    <property type="evidence" value="ECO:0007669"/>
    <property type="project" value="UniProtKB-KW"/>
</dbReference>
<evidence type="ECO:0008006" key="12">
    <source>
        <dbReference type="Google" id="ProtNLM"/>
    </source>
</evidence>
<keyword evidence="6 8" id="KW-0408">Iron</keyword>
<dbReference type="Pfam" id="PF00067">
    <property type="entry name" value="p450"/>
    <property type="match status" value="1"/>
</dbReference>
<evidence type="ECO:0000256" key="6">
    <source>
        <dbReference type="ARBA" id="ARBA00023004"/>
    </source>
</evidence>
<dbReference type="InterPro" id="IPR036396">
    <property type="entry name" value="Cyt_P450_sf"/>
</dbReference>
<evidence type="ECO:0000256" key="9">
    <source>
        <dbReference type="RuleBase" id="RU000461"/>
    </source>
</evidence>
<dbReference type="PANTHER" id="PTHR24296">
    <property type="entry name" value="CYTOCHROME P450"/>
    <property type="match status" value="1"/>
</dbReference>
<keyword evidence="7 9" id="KW-0503">Monooxygenase</keyword>
<dbReference type="InterPro" id="IPR017972">
    <property type="entry name" value="Cyt_P450_CS"/>
</dbReference>
<dbReference type="InterPro" id="IPR001128">
    <property type="entry name" value="Cyt_P450"/>
</dbReference>
<keyword evidence="4 8" id="KW-0479">Metal-binding</keyword>
<gene>
    <name evidence="10" type="ORF">TIFTF001_039070</name>
</gene>
<dbReference type="InterPro" id="IPR002401">
    <property type="entry name" value="Cyt_P450_E_grp-I"/>
</dbReference>
<dbReference type="GO" id="GO:0005506">
    <property type="term" value="F:iron ion binding"/>
    <property type="evidence" value="ECO:0007669"/>
    <property type="project" value="InterPro"/>
</dbReference>
<dbReference type="GO" id="GO:0020037">
    <property type="term" value="F:heme binding"/>
    <property type="evidence" value="ECO:0007669"/>
    <property type="project" value="InterPro"/>
</dbReference>
<comment type="caution">
    <text evidence="10">The sequence shown here is derived from an EMBL/GenBank/DDBJ whole genome shotgun (WGS) entry which is preliminary data.</text>
</comment>
<dbReference type="EMBL" id="BTGU01001004">
    <property type="protein sequence ID" value="GMN70026.1"/>
    <property type="molecule type" value="Genomic_DNA"/>
</dbReference>
<keyword evidence="3 8" id="KW-0349">Heme</keyword>
<dbReference type="PROSITE" id="PS00086">
    <property type="entry name" value="CYTOCHROME_P450"/>
    <property type="match status" value="1"/>
</dbReference>
<dbReference type="PRINTS" id="PR00385">
    <property type="entry name" value="P450"/>
</dbReference>
<evidence type="ECO:0000256" key="5">
    <source>
        <dbReference type="ARBA" id="ARBA00023002"/>
    </source>
</evidence>
<feature type="binding site" description="axial binding residue" evidence="8">
    <location>
        <position position="446"/>
    </location>
    <ligand>
        <name>heme</name>
        <dbReference type="ChEBI" id="CHEBI:30413"/>
    </ligand>
    <ligandPart>
        <name>Fe</name>
        <dbReference type="ChEBI" id="CHEBI:18248"/>
    </ligandPart>
</feature>
<dbReference type="GO" id="GO:0016705">
    <property type="term" value="F:oxidoreductase activity, acting on paired donors, with incorporation or reduction of molecular oxygen"/>
    <property type="evidence" value="ECO:0007669"/>
    <property type="project" value="InterPro"/>
</dbReference>
<accession>A0AA88JFH8</accession>
<comment type="cofactor">
    <cofactor evidence="1 8">
        <name>heme</name>
        <dbReference type="ChEBI" id="CHEBI:30413"/>
    </cofactor>
</comment>
<evidence type="ECO:0000256" key="2">
    <source>
        <dbReference type="ARBA" id="ARBA00010617"/>
    </source>
</evidence>
<dbReference type="GO" id="GO:0006629">
    <property type="term" value="P:lipid metabolic process"/>
    <property type="evidence" value="ECO:0007669"/>
    <property type="project" value="UniProtKB-ARBA"/>
</dbReference>
<evidence type="ECO:0000256" key="3">
    <source>
        <dbReference type="ARBA" id="ARBA00022617"/>
    </source>
</evidence>
<evidence type="ECO:0000313" key="11">
    <source>
        <dbReference type="Proteomes" id="UP001187192"/>
    </source>
</evidence>
<protein>
    <recommendedName>
        <fullName evidence="12">Cytochrome P450</fullName>
    </recommendedName>
</protein>
<evidence type="ECO:0000256" key="8">
    <source>
        <dbReference type="PIRSR" id="PIRSR602401-1"/>
    </source>
</evidence>
<dbReference type="PRINTS" id="PR00463">
    <property type="entry name" value="EP450I"/>
</dbReference>
<name>A0AA88JFH8_FICCA</name>
<sequence length="499" mass="57810">MDLFLLKSFLFLVLISLSFYFYSATKRSTKTGFKNHPMVGTLPEFLRHRHRIFDWIAEVLATCPTNTSVFHRPGKNGVITASPLNVEHILKTNFENYPKGDNFISVFEDLLGRGIFNSDDELWKVQRKMVSYEFNTKSLRNFVIQNIMVETETRLIPIFENAAEKGLVLDFQDVLERFSFDNVSKLAFNFDPGCLAVEENSIAGAEFMRALATAAELSSGRFIYAIPFMWNIKKFFNIGSERQLRESISSVHKFADNIIRSRINQQKGEEADLLSRFIGSHIENSSPKFLRDIVISFILAGRDTTSSALSWFFWVLSSRQDVQEKILNELKSIRGQNGRNMGDAYSFEELRDMQYLHAAISESMRLYPPIWADIKRCRKDDVWPDGTFVRKDWFVSYNNYAMGRMESIWGNNCLEFRPERWLDEDGVCRQESPFRYAVFHAGPRMCLGKDMAYIQMKSIAASVIERFEVNVQDKEKRPEVMLSLTLRMKGGLPITVRKR</sequence>
<keyword evidence="5 9" id="KW-0560">Oxidoreductase</keyword>
<evidence type="ECO:0000256" key="7">
    <source>
        <dbReference type="ARBA" id="ARBA00023033"/>
    </source>
</evidence>
<evidence type="ECO:0000256" key="1">
    <source>
        <dbReference type="ARBA" id="ARBA00001971"/>
    </source>
</evidence>
<evidence type="ECO:0000313" key="10">
    <source>
        <dbReference type="EMBL" id="GMN70026.1"/>
    </source>
</evidence>
<dbReference type="AlphaFoldDB" id="A0AA88JFH8"/>
<dbReference type="Proteomes" id="UP001187192">
    <property type="component" value="Unassembled WGS sequence"/>
</dbReference>
<dbReference type="CDD" id="cd11064">
    <property type="entry name" value="CYP86A"/>
    <property type="match status" value="1"/>
</dbReference>
<evidence type="ECO:0000256" key="4">
    <source>
        <dbReference type="ARBA" id="ARBA00022723"/>
    </source>
</evidence>
<proteinExistence type="inferred from homology"/>
<dbReference type="Gene3D" id="1.10.630.10">
    <property type="entry name" value="Cytochrome P450"/>
    <property type="match status" value="1"/>
</dbReference>